<evidence type="ECO:0000256" key="1">
    <source>
        <dbReference type="SAM" id="SignalP"/>
    </source>
</evidence>
<organism evidence="2 3">
    <name type="scientific">Cystobacter ferrugineus</name>
    <dbReference type="NCBI Taxonomy" id="83449"/>
    <lineage>
        <taxon>Bacteria</taxon>
        <taxon>Pseudomonadati</taxon>
        <taxon>Myxococcota</taxon>
        <taxon>Myxococcia</taxon>
        <taxon>Myxococcales</taxon>
        <taxon>Cystobacterineae</taxon>
        <taxon>Archangiaceae</taxon>
        <taxon>Cystobacter</taxon>
    </lineage>
</organism>
<dbReference type="SUPFAM" id="SSF49464">
    <property type="entry name" value="Carboxypeptidase regulatory domain-like"/>
    <property type="match status" value="1"/>
</dbReference>
<evidence type="ECO:0000313" key="3">
    <source>
        <dbReference type="Proteomes" id="UP000182229"/>
    </source>
</evidence>
<dbReference type="EMBL" id="MPIN01000015">
    <property type="protein sequence ID" value="OJH35271.1"/>
    <property type="molecule type" value="Genomic_DNA"/>
</dbReference>
<dbReference type="STRING" id="83449.BON30_40195"/>
<gene>
    <name evidence="2" type="ORF">BON30_40195</name>
</gene>
<feature type="chain" id="PRO_5012047057" description="Carboxypeptidase regulatory-like domain-containing protein" evidence="1">
    <location>
        <begin position="23"/>
        <end position="439"/>
    </location>
</feature>
<dbReference type="Gene3D" id="2.60.40.1120">
    <property type="entry name" value="Carboxypeptidase-like, regulatory domain"/>
    <property type="match status" value="1"/>
</dbReference>
<evidence type="ECO:0000313" key="2">
    <source>
        <dbReference type="EMBL" id="OJH35271.1"/>
    </source>
</evidence>
<reference evidence="3" key="1">
    <citation type="submission" date="2016-11" db="EMBL/GenBank/DDBJ databases">
        <authorList>
            <person name="Shukria A."/>
            <person name="Stevens D.C."/>
        </authorList>
    </citation>
    <scope>NUCLEOTIDE SEQUENCE [LARGE SCALE GENOMIC DNA]</scope>
    <source>
        <strain evidence="3">Cbfe23</strain>
    </source>
</reference>
<dbReference type="RefSeq" id="WP_071903853.1">
    <property type="nucleotide sequence ID" value="NZ_MPIN01000015.1"/>
</dbReference>
<accession>A0A1L9AZ33</accession>
<feature type="signal peptide" evidence="1">
    <location>
        <begin position="1"/>
        <end position="22"/>
    </location>
</feature>
<sequence>MNRTALLLLPSLLGLACGEAETAAVSTPESTRLESAALSAVFSGTVVDELGKPIAGARVTVNGVLRVTSSTGAYSLSLTESATGYLLDIRKDGYAPVNTLKTAGQIGQKHVLARGFTKVINPAATNELIDPKSGIRVLVPANSLQTSAGVPVTEQVSFSISPHGPDTMPGDFSARNSAGQSVALETVGAVTLAAVDARGNTLSLIPGRTLDVRIPVPAAVGGTMPACVLNGTCRAAIWLFDPLTGLWKEQAANAQFSTSGTSLKIVGQRKGEILPGDGLGTWNADIEVTTPACTLIEFVNIPLDCYNPPPGTTPEPGIEVGFEQNTVSGTPKSKTLASGSGTSFIALTNLRASTALKLSVEFPPGAPAYCGANLTLTSTPPASATYPQYWATGGLTQFITGPQTFTGYPKNSAGNNITLADVAAGDHPCGSHLYVETHP</sequence>
<keyword evidence="1" id="KW-0732">Signal</keyword>
<dbReference type="Proteomes" id="UP000182229">
    <property type="component" value="Unassembled WGS sequence"/>
</dbReference>
<dbReference type="OrthoDB" id="5379261at2"/>
<keyword evidence="3" id="KW-1185">Reference proteome</keyword>
<dbReference type="PROSITE" id="PS51257">
    <property type="entry name" value="PROKAR_LIPOPROTEIN"/>
    <property type="match status" value="1"/>
</dbReference>
<dbReference type="InterPro" id="IPR008969">
    <property type="entry name" value="CarboxyPept-like_regulatory"/>
</dbReference>
<evidence type="ECO:0008006" key="4">
    <source>
        <dbReference type="Google" id="ProtNLM"/>
    </source>
</evidence>
<proteinExistence type="predicted"/>
<name>A0A1L9AZ33_9BACT</name>
<dbReference type="AlphaFoldDB" id="A0A1L9AZ33"/>
<dbReference type="Pfam" id="PF13620">
    <property type="entry name" value="CarboxypepD_reg"/>
    <property type="match status" value="1"/>
</dbReference>
<reference evidence="2 3" key="2">
    <citation type="submission" date="2016-12" db="EMBL/GenBank/DDBJ databases">
        <title>Draft Genome Sequence of Cystobacter ferrugineus Strain Cbfe23.</title>
        <authorList>
            <person name="Akbar S."/>
            <person name="Dowd S.E."/>
            <person name="Stevens D.C."/>
        </authorList>
    </citation>
    <scope>NUCLEOTIDE SEQUENCE [LARGE SCALE GENOMIC DNA]</scope>
    <source>
        <strain evidence="2 3">Cbfe23</strain>
    </source>
</reference>
<protein>
    <recommendedName>
        <fullName evidence="4">Carboxypeptidase regulatory-like domain-containing protein</fullName>
    </recommendedName>
</protein>
<comment type="caution">
    <text evidence="2">The sequence shown here is derived from an EMBL/GenBank/DDBJ whole genome shotgun (WGS) entry which is preliminary data.</text>
</comment>